<evidence type="ECO:0000313" key="2">
    <source>
        <dbReference type="EMBL" id="KAJ7710651.1"/>
    </source>
</evidence>
<feature type="region of interest" description="Disordered" evidence="1">
    <location>
        <begin position="39"/>
        <end position="87"/>
    </location>
</feature>
<proteinExistence type="predicted"/>
<dbReference type="EMBL" id="JARKIE010000001">
    <property type="protein sequence ID" value="KAJ7710651.1"/>
    <property type="molecule type" value="Genomic_DNA"/>
</dbReference>
<protein>
    <submittedName>
        <fullName evidence="2">Uncharacterized protein</fullName>
    </submittedName>
</protein>
<name>A0AAD7H2C6_MYCRO</name>
<reference evidence="2" key="1">
    <citation type="submission" date="2023-03" db="EMBL/GenBank/DDBJ databases">
        <title>Massive genome expansion in bonnet fungi (Mycena s.s.) driven by repeated elements and novel gene families across ecological guilds.</title>
        <authorList>
            <consortium name="Lawrence Berkeley National Laboratory"/>
            <person name="Harder C.B."/>
            <person name="Miyauchi S."/>
            <person name="Viragh M."/>
            <person name="Kuo A."/>
            <person name="Thoen E."/>
            <person name="Andreopoulos B."/>
            <person name="Lu D."/>
            <person name="Skrede I."/>
            <person name="Drula E."/>
            <person name="Henrissat B."/>
            <person name="Morin E."/>
            <person name="Kohler A."/>
            <person name="Barry K."/>
            <person name="LaButti K."/>
            <person name="Morin E."/>
            <person name="Salamov A."/>
            <person name="Lipzen A."/>
            <person name="Mereny Z."/>
            <person name="Hegedus B."/>
            <person name="Baldrian P."/>
            <person name="Stursova M."/>
            <person name="Weitz H."/>
            <person name="Taylor A."/>
            <person name="Grigoriev I.V."/>
            <person name="Nagy L.G."/>
            <person name="Martin F."/>
            <person name="Kauserud H."/>
        </authorList>
    </citation>
    <scope>NUCLEOTIDE SEQUENCE</scope>
    <source>
        <strain evidence="2">CBHHK067</strain>
    </source>
</reference>
<keyword evidence="3" id="KW-1185">Reference proteome</keyword>
<organism evidence="2 3">
    <name type="scientific">Mycena rosella</name>
    <name type="common">Pink bonnet</name>
    <name type="synonym">Agaricus rosellus</name>
    <dbReference type="NCBI Taxonomy" id="1033263"/>
    <lineage>
        <taxon>Eukaryota</taxon>
        <taxon>Fungi</taxon>
        <taxon>Dikarya</taxon>
        <taxon>Basidiomycota</taxon>
        <taxon>Agaricomycotina</taxon>
        <taxon>Agaricomycetes</taxon>
        <taxon>Agaricomycetidae</taxon>
        <taxon>Agaricales</taxon>
        <taxon>Marasmiineae</taxon>
        <taxon>Mycenaceae</taxon>
        <taxon>Mycena</taxon>
    </lineage>
</organism>
<gene>
    <name evidence="2" type="ORF">B0H17DRAFT_1123770</name>
</gene>
<sequence length="154" mass="16724">MDTRNKVREPKSQVLLQPPGSSKRIVCLGSVGIKPERLLTRYPPGSSKRAAWRPKIAKKIPPAGADGRPRHQKTHGSTRRTWCWEPPGQLGMGAPTHREPPYAWDPFGVVISGGGIHPNMGQGQIVQFYHRTTILAASAGQVPRGSIVLLAPSS</sequence>
<evidence type="ECO:0000313" key="3">
    <source>
        <dbReference type="Proteomes" id="UP001221757"/>
    </source>
</evidence>
<evidence type="ECO:0000256" key="1">
    <source>
        <dbReference type="SAM" id="MobiDB-lite"/>
    </source>
</evidence>
<accession>A0AAD7H2C6</accession>
<dbReference type="Proteomes" id="UP001221757">
    <property type="component" value="Unassembled WGS sequence"/>
</dbReference>
<comment type="caution">
    <text evidence="2">The sequence shown here is derived from an EMBL/GenBank/DDBJ whole genome shotgun (WGS) entry which is preliminary data.</text>
</comment>
<dbReference type="AlphaFoldDB" id="A0AAD7H2C6"/>